<evidence type="ECO:0000256" key="4">
    <source>
        <dbReference type="ARBA" id="ARBA00022741"/>
    </source>
</evidence>
<evidence type="ECO:0000256" key="2">
    <source>
        <dbReference type="ARBA" id="ARBA00022475"/>
    </source>
</evidence>
<evidence type="ECO:0000256" key="5">
    <source>
        <dbReference type="ARBA" id="ARBA00022840"/>
    </source>
</evidence>
<keyword evidence="2" id="KW-1003">Cell membrane</keyword>
<evidence type="ECO:0000313" key="10">
    <source>
        <dbReference type="EMBL" id="MDC8772850.1"/>
    </source>
</evidence>
<dbReference type="PANTHER" id="PTHR42781">
    <property type="entry name" value="SPERMIDINE/PUTRESCINE IMPORT ATP-BINDING PROTEIN POTA"/>
    <property type="match status" value="1"/>
</dbReference>
<evidence type="ECO:0000256" key="7">
    <source>
        <dbReference type="ARBA" id="ARBA00023065"/>
    </source>
</evidence>
<evidence type="ECO:0000256" key="6">
    <source>
        <dbReference type="ARBA" id="ARBA00023004"/>
    </source>
</evidence>
<keyword evidence="8" id="KW-0472">Membrane</keyword>
<accession>A0ABT5KFZ2</accession>
<dbReference type="InterPro" id="IPR027417">
    <property type="entry name" value="P-loop_NTPase"/>
</dbReference>
<dbReference type="Proteomes" id="UP001221189">
    <property type="component" value="Unassembled WGS sequence"/>
</dbReference>
<proteinExistence type="predicted"/>
<dbReference type="CDD" id="cd03259">
    <property type="entry name" value="ABC_Carb_Solutes_like"/>
    <property type="match status" value="1"/>
</dbReference>
<evidence type="ECO:0000256" key="1">
    <source>
        <dbReference type="ARBA" id="ARBA00022448"/>
    </source>
</evidence>
<evidence type="ECO:0000256" key="3">
    <source>
        <dbReference type="ARBA" id="ARBA00022496"/>
    </source>
</evidence>
<evidence type="ECO:0000256" key="8">
    <source>
        <dbReference type="ARBA" id="ARBA00023136"/>
    </source>
</evidence>
<organism evidence="10 11">
    <name type="scientific">Roseateles albus</name>
    <dbReference type="NCBI Taxonomy" id="2987525"/>
    <lineage>
        <taxon>Bacteria</taxon>
        <taxon>Pseudomonadati</taxon>
        <taxon>Pseudomonadota</taxon>
        <taxon>Betaproteobacteria</taxon>
        <taxon>Burkholderiales</taxon>
        <taxon>Sphaerotilaceae</taxon>
        <taxon>Roseateles</taxon>
    </lineage>
</organism>
<feature type="domain" description="ABC transporter" evidence="9">
    <location>
        <begin position="10"/>
        <end position="258"/>
    </location>
</feature>
<dbReference type="InterPro" id="IPR013611">
    <property type="entry name" value="Transp-assoc_OB_typ2"/>
</dbReference>
<dbReference type="InterPro" id="IPR017871">
    <property type="entry name" value="ABC_transporter-like_CS"/>
</dbReference>
<keyword evidence="7" id="KW-0406">Ion transport</keyword>
<gene>
    <name evidence="10" type="ORF">PRZ03_14795</name>
</gene>
<dbReference type="Gene3D" id="2.40.50.100">
    <property type="match status" value="1"/>
</dbReference>
<dbReference type="PROSITE" id="PS00211">
    <property type="entry name" value="ABC_TRANSPORTER_1"/>
    <property type="match status" value="1"/>
</dbReference>
<sequence length="380" mass="40849">MFLALDQIGLRYPGAAQAQQANSPSSSQAMARGQRRGAVEALSLSLVSGQIGVLIGPSGCGKTSVLRCVAGLERLHSGRISIAGEVLADAAMGRHLTPEERRIGMVFQDYALFPHLSVADNIGFGLRHLSRPARAARIQEVLDLVGLAHAAKRAPHQLSGGQQQRVALARALAPAPRLLLLDEPFSSLDVDLREHLSQELRAILKASGTTALFVTHDQAEAFAIGDVVGVMHQGSLEQWDAPYDVYHRPATRFVADFIGHSVFTPGRIVQSEQGPAVLTPVGSLMDAEACALASAYPGGLCDVLLRADDIIHDDLAPVKAQIERKVFRGADFLYTLRLSTGERLMAHVPSHHDHHVGEWIGIRADVDHVVTFAKQASVVE</sequence>
<keyword evidence="5 10" id="KW-0067">ATP-binding</keyword>
<protein>
    <submittedName>
        <fullName evidence="10">ABC transporter ATP-binding protein</fullName>
    </submittedName>
</protein>
<keyword evidence="3" id="KW-0410">Iron transport</keyword>
<evidence type="ECO:0000313" key="11">
    <source>
        <dbReference type="Proteomes" id="UP001221189"/>
    </source>
</evidence>
<dbReference type="Gene3D" id="3.40.50.300">
    <property type="entry name" value="P-loop containing nucleotide triphosphate hydrolases"/>
    <property type="match status" value="1"/>
</dbReference>
<dbReference type="SUPFAM" id="SSF52540">
    <property type="entry name" value="P-loop containing nucleoside triphosphate hydrolases"/>
    <property type="match status" value="1"/>
</dbReference>
<dbReference type="EMBL" id="JAQQXT010000008">
    <property type="protein sequence ID" value="MDC8772850.1"/>
    <property type="molecule type" value="Genomic_DNA"/>
</dbReference>
<dbReference type="InterPro" id="IPR003439">
    <property type="entry name" value="ABC_transporter-like_ATP-bd"/>
</dbReference>
<dbReference type="PROSITE" id="PS50893">
    <property type="entry name" value="ABC_TRANSPORTER_2"/>
    <property type="match status" value="1"/>
</dbReference>
<dbReference type="Pfam" id="PF08402">
    <property type="entry name" value="TOBE_2"/>
    <property type="match status" value="1"/>
</dbReference>
<dbReference type="Pfam" id="PF00005">
    <property type="entry name" value="ABC_tran"/>
    <property type="match status" value="1"/>
</dbReference>
<keyword evidence="4" id="KW-0547">Nucleotide-binding</keyword>
<dbReference type="GO" id="GO:0005524">
    <property type="term" value="F:ATP binding"/>
    <property type="evidence" value="ECO:0007669"/>
    <property type="project" value="UniProtKB-KW"/>
</dbReference>
<dbReference type="SUPFAM" id="SSF50331">
    <property type="entry name" value="MOP-like"/>
    <property type="match status" value="1"/>
</dbReference>
<dbReference type="PANTHER" id="PTHR42781:SF4">
    <property type="entry name" value="SPERMIDINE_PUTRESCINE IMPORT ATP-BINDING PROTEIN POTA"/>
    <property type="match status" value="1"/>
</dbReference>
<keyword evidence="6" id="KW-0408">Iron</keyword>
<dbReference type="InterPro" id="IPR008995">
    <property type="entry name" value="Mo/tungstate-bd_C_term_dom"/>
</dbReference>
<dbReference type="InterPro" id="IPR003593">
    <property type="entry name" value="AAA+_ATPase"/>
</dbReference>
<evidence type="ECO:0000259" key="9">
    <source>
        <dbReference type="PROSITE" id="PS50893"/>
    </source>
</evidence>
<reference evidence="10 11" key="1">
    <citation type="submission" date="2022-10" db="EMBL/GenBank/DDBJ databases">
        <title>Paucibacter sp. hw1 Genome sequencing.</title>
        <authorList>
            <person name="Park S."/>
        </authorList>
    </citation>
    <scope>NUCLEOTIDE SEQUENCE [LARGE SCALE GENOMIC DNA]</scope>
    <source>
        <strain evidence="11">hw1</strain>
    </source>
</reference>
<keyword evidence="1" id="KW-0813">Transport</keyword>
<keyword evidence="11" id="KW-1185">Reference proteome</keyword>
<dbReference type="InterPro" id="IPR015853">
    <property type="entry name" value="ABC_transpr_FbpC"/>
</dbReference>
<name>A0ABT5KFZ2_9BURK</name>
<dbReference type="SMART" id="SM00382">
    <property type="entry name" value="AAA"/>
    <property type="match status" value="1"/>
</dbReference>
<comment type="caution">
    <text evidence="10">The sequence shown here is derived from an EMBL/GenBank/DDBJ whole genome shotgun (WGS) entry which is preliminary data.</text>
</comment>
<dbReference type="InterPro" id="IPR050093">
    <property type="entry name" value="ABC_SmlMolc_Importer"/>
</dbReference>
<dbReference type="RefSeq" id="WP_273601006.1">
    <property type="nucleotide sequence ID" value="NZ_JAQQXT010000008.1"/>
</dbReference>